<dbReference type="Proteomes" id="UP000253104">
    <property type="component" value="Chromosome mHSR5_B"/>
</dbReference>
<dbReference type="InterPro" id="IPR036390">
    <property type="entry name" value="WH_DNA-bd_sf"/>
</dbReference>
<dbReference type="FunFam" id="1.10.10.10:FF:000001">
    <property type="entry name" value="LysR family transcriptional regulator"/>
    <property type="match status" value="1"/>
</dbReference>
<dbReference type="PRINTS" id="PR00039">
    <property type="entry name" value="HTHLYSR"/>
</dbReference>
<organism evidence="6 7">
    <name type="scientific">Burkholderia pyrrocinia</name>
    <name type="common">Pseudomonas pyrrocinia</name>
    <dbReference type="NCBI Taxonomy" id="60550"/>
    <lineage>
        <taxon>Bacteria</taxon>
        <taxon>Pseudomonadati</taxon>
        <taxon>Pseudomonadota</taxon>
        <taxon>Betaproteobacteria</taxon>
        <taxon>Burkholderiales</taxon>
        <taxon>Burkholderiaceae</taxon>
        <taxon>Burkholderia</taxon>
        <taxon>Burkholderia cepacia complex</taxon>
    </lineage>
</organism>
<keyword evidence="4" id="KW-0804">Transcription</keyword>
<name>A0A2Z5N711_BURPY</name>
<dbReference type="PANTHER" id="PTHR30126:SF77">
    <property type="entry name" value="TRANSCRIPTIONAL REGULATORY PROTEIN"/>
    <property type="match status" value="1"/>
</dbReference>
<evidence type="ECO:0000256" key="2">
    <source>
        <dbReference type="ARBA" id="ARBA00023015"/>
    </source>
</evidence>
<evidence type="ECO:0000256" key="3">
    <source>
        <dbReference type="ARBA" id="ARBA00023125"/>
    </source>
</evidence>
<protein>
    <submittedName>
        <fullName evidence="6">LysR family transcriptional regulator</fullName>
    </submittedName>
</protein>
<reference evidence="6 7" key="1">
    <citation type="journal article" date="2018" name="ISME J.">
        <title>Involvement of Burkholderiaceae and sulfurous volatiles in disease-suppressive soils.</title>
        <authorList>
            <person name="Carrion V.J."/>
            <person name="Cordovez V."/>
            <person name="Tyc O."/>
            <person name="Etalo D.W."/>
            <person name="de Bruijn I."/>
            <person name="de Jager V.C."/>
            <person name="Medema M.H."/>
            <person name="Eberl L."/>
            <person name="Raaijmakers J.M."/>
        </authorList>
    </citation>
    <scope>NUCLEOTIDE SEQUENCE [LARGE SCALE GENOMIC DNA]</scope>
    <source>
        <strain evidence="7">mHSR5</strain>
    </source>
</reference>
<gene>
    <name evidence="6" type="ORF">CUJ89_32325</name>
</gene>
<dbReference type="PROSITE" id="PS50931">
    <property type="entry name" value="HTH_LYSR"/>
    <property type="match status" value="1"/>
</dbReference>
<dbReference type="SUPFAM" id="SSF46785">
    <property type="entry name" value="Winged helix' DNA-binding domain"/>
    <property type="match status" value="1"/>
</dbReference>
<dbReference type="Pfam" id="PF03466">
    <property type="entry name" value="LysR_substrate"/>
    <property type="match status" value="1"/>
</dbReference>
<evidence type="ECO:0000259" key="5">
    <source>
        <dbReference type="PROSITE" id="PS50931"/>
    </source>
</evidence>
<dbReference type="OrthoDB" id="9786526at2"/>
<dbReference type="GO" id="GO:0000976">
    <property type="term" value="F:transcription cis-regulatory region binding"/>
    <property type="evidence" value="ECO:0007669"/>
    <property type="project" value="TreeGrafter"/>
</dbReference>
<keyword evidence="2" id="KW-0805">Transcription regulation</keyword>
<dbReference type="EMBL" id="CP024903">
    <property type="protein sequence ID" value="AXF24916.1"/>
    <property type="molecule type" value="Genomic_DNA"/>
</dbReference>
<sequence length="297" mass="32676">MIDLRNLETFYAVAQLGGFHRAAERLHTTQPAVSARIAQLEQQLKGRLFERDKRGCFLTIKGRQLLIYAEQMISLSAEMVEAVAGRTALSGTVQLGASDTIVHTWLSTLLKRLSVEYPDITLEVNVDATPNLTAGLADGTIDVALLMGPVNASNAENLPLCCYPISWIVSSDFECDAGDLTLNDLARHPIITFSRSTRPYMQLKEMFDRSHLHHVRIFGNSSLSSIVRMTLDGIGIAAIPHHVVAEHLATGRLRRIDTGHEMPVMPFTASFVRRADMPLSSIVAGLAQNVAARYEGR</sequence>
<evidence type="ECO:0000313" key="7">
    <source>
        <dbReference type="Proteomes" id="UP000253104"/>
    </source>
</evidence>
<dbReference type="InterPro" id="IPR036388">
    <property type="entry name" value="WH-like_DNA-bd_sf"/>
</dbReference>
<dbReference type="PANTHER" id="PTHR30126">
    <property type="entry name" value="HTH-TYPE TRANSCRIPTIONAL REGULATOR"/>
    <property type="match status" value="1"/>
</dbReference>
<dbReference type="GO" id="GO:0003700">
    <property type="term" value="F:DNA-binding transcription factor activity"/>
    <property type="evidence" value="ECO:0007669"/>
    <property type="project" value="InterPro"/>
</dbReference>
<dbReference type="Pfam" id="PF00126">
    <property type="entry name" value="HTH_1"/>
    <property type="match status" value="1"/>
</dbReference>
<keyword evidence="3" id="KW-0238">DNA-binding</keyword>
<evidence type="ECO:0000256" key="1">
    <source>
        <dbReference type="ARBA" id="ARBA00009437"/>
    </source>
</evidence>
<accession>A0A2Z5N711</accession>
<feature type="domain" description="HTH lysR-type" evidence="5">
    <location>
        <begin position="2"/>
        <end position="59"/>
    </location>
</feature>
<evidence type="ECO:0000256" key="4">
    <source>
        <dbReference type="ARBA" id="ARBA00023163"/>
    </source>
</evidence>
<dbReference type="Gene3D" id="3.40.190.10">
    <property type="entry name" value="Periplasmic binding protein-like II"/>
    <property type="match status" value="2"/>
</dbReference>
<dbReference type="SUPFAM" id="SSF53850">
    <property type="entry name" value="Periplasmic binding protein-like II"/>
    <property type="match status" value="1"/>
</dbReference>
<dbReference type="Gene3D" id="1.10.10.10">
    <property type="entry name" value="Winged helix-like DNA-binding domain superfamily/Winged helix DNA-binding domain"/>
    <property type="match status" value="1"/>
</dbReference>
<dbReference type="InterPro" id="IPR005119">
    <property type="entry name" value="LysR_subst-bd"/>
</dbReference>
<dbReference type="RefSeq" id="WP_114181285.1">
    <property type="nucleotide sequence ID" value="NZ_CP024903.1"/>
</dbReference>
<evidence type="ECO:0000313" key="6">
    <source>
        <dbReference type="EMBL" id="AXF24916.1"/>
    </source>
</evidence>
<proteinExistence type="inferred from homology"/>
<dbReference type="CDD" id="cd05466">
    <property type="entry name" value="PBP2_LTTR_substrate"/>
    <property type="match status" value="1"/>
</dbReference>
<dbReference type="InterPro" id="IPR000847">
    <property type="entry name" value="LysR_HTH_N"/>
</dbReference>
<dbReference type="AlphaFoldDB" id="A0A2Z5N711"/>
<comment type="similarity">
    <text evidence="1">Belongs to the LysR transcriptional regulatory family.</text>
</comment>